<dbReference type="InterPro" id="IPR052163">
    <property type="entry name" value="DGC-Regulatory_Protein"/>
</dbReference>
<sequence length="265" mass="28777">MRIATTIATIPVIGYLHYLTGEDYEFHPVFLLPVIAATWYAGTAGGLVAALVSAGVWFAVDWRLTGAAAPGVLLLNELLRLSVLLVVAFLVSRWKAALDRESSLAQTDPLTGLANHRAFFDRGAAELSRARRYHHPVTVLFLDLDAFKAVNDTMGHEVGDALLRTVAQVLCAQSRVNDIGGRLGGDEFALLLPETGPEAAFAYATSLRQRLLEAMRLHGWPATFSIGVAAFRTLPDDFCHLVSRADALMYAVKQSGKDGIRAEVF</sequence>
<dbReference type="InterPro" id="IPR000160">
    <property type="entry name" value="GGDEF_dom"/>
</dbReference>
<dbReference type="GO" id="GO:0003824">
    <property type="term" value="F:catalytic activity"/>
    <property type="evidence" value="ECO:0007669"/>
    <property type="project" value="UniProtKB-ARBA"/>
</dbReference>
<evidence type="ECO:0000259" key="2">
    <source>
        <dbReference type="PROSITE" id="PS50887"/>
    </source>
</evidence>
<feature type="domain" description="GGDEF" evidence="2">
    <location>
        <begin position="135"/>
        <end position="265"/>
    </location>
</feature>
<evidence type="ECO:0000313" key="4">
    <source>
        <dbReference type="Proteomes" id="UP000807785"/>
    </source>
</evidence>
<dbReference type="PANTHER" id="PTHR46663:SF4">
    <property type="entry name" value="DIGUANYLATE CYCLASE DGCT-RELATED"/>
    <property type="match status" value="1"/>
</dbReference>
<name>A0A9D7E721_9PROT</name>
<proteinExistence type="predicted"/>
<accession>A0A9D7E721</accession>
<dbReference type="SUPFAM" id="SSF55073">
    <property type="entry name" value="Nucleotide cyclase"/>
    <property type="match status" value="1"/>
</dbReference>
<gene>
    <name evidence="3" type="ORF">IPH26_18880</name>
</gene>
<feature type="transmembrane region" description="Helical" evidence="1">
    <location>
        <begin position="72"/>
        <end position="91"/>
    </location>
</feature>
<dbReference type="SMART" id="SM00267">
    <property type="entry name" value="GGDEF"/>
    <property type="match status" value="1"/>
</dbReference>
<dbReference type="NCBIfam" id="TIGR00254">
    <property type="entry name" value="GGDEF"/>
    <property type="match status" value="1"/>
</dbReference>
<dbReference type="InterPro" id="IPR029787">
    <property type="entry name" value="Nucleotide_cyclase"/>
</dbReference>
<reference evidence="3" key="1">
    <citation type="submission" date="2020-10" db="EMBL/GenBank/DDBJ databases">
        <title>Connecting structure to function with the recovery of over 1000 high-quality activated sludge metagenome-assembled genomes encoding full-length rRNA genes using long-read sequencing.</title>
        <authorList>
            <person name="Singleton C.M."/>
            <person name="Petriglieri F."/>
            <person name="Kristensen J.M."/>
            <person name="Kirkegaard R.H."/>
            <person name="Michaelsen T.Y."/>
            <person name="Andersen M.H."/>
            <person name="Karst S.M."/>
            <person name="Dueholm M.S."/>
            <person name="Nielsen P.H."/>
            <person name="Albertsen M."/>
        </authorList>
    </citation>
    <scope>NUCLEOTIDE SEQUENCE</scope>
    <source>
        <strain evidence="3">Bjer_18-Q3-R1-45_BAT3C.347</strain>
    </source>
</reference>
<dbReference type="InterPro" id="IPR043128">
    <property type="entry name" value="Rev_trsase/Diguanyl_cyclase"/>
</dbReference>
<dbReference type="Proteomes" id="UP000807785">
    <property type="component" value="Unassembled WGS sequence"/>
</dbReference>
<dbReference type="Gene3D" id="3.30.70.270">
    <property type="match status" value="1"/>
</dbReference>
<dbReference type="PROSITE" id="PS50887">
    <property type="entry name" value="GGDEF"/>
    <property type="match status" value="1"/>
</dbReference>
<evidence type="ECO:0000256" key="1">
    <source>
        <dbReference type="SAM" id="Phobius"/>
    </source>
</evidence>
<dbReference type="CDD" id="cd01949">
    <property type="entry name" value="GGDEF"/>
    <property type="match status" value="1"/>
</dbReference>
<feature type="transmembrane region" description="Helical" evidence="1">
    <location>
        <begin position="29"/>
        <end position="60"/>
    </location>
</feature>
<organism evidence="3 4">
    <name type="scientific">Candidatus Methylophosphatis roskildensis</name>
    <dbReference type="NCBI Taxonomy" id="2899263"/>
    <lineage>
        <taxon>Bacteria</taxon>
        <taxon>Pseudomonadati</taxon>
        <taxon>Pseudomonadota</taxon>
        <taxon>Betaproteobacteria</taxon>
        <taxon>Nitrosomonadales</taxon>
        <taxon>Sterolibacteriaceae</taxon>
        <taxon>Candidatus Methylophosphatis</taxon>
    </lineage>
</organism>
<keyword evidence="1" id="KW-1133">Transmembrane helix</keyword>
<keyword evidence="1" id="KW-0812">Transmembrane</keyword>
<protein>
    <submittedName>
        <fullName evidence="3">GGDEF domain-containing protein</fullName>
    </submittedName>
</protein>
<dbReference type="EMBL" id="JADJEV010000005">
    <property type="protein sequence ID" value="MBK6974901.1"/>
    <property type="molecule type" value="Genomic_DNA"/>
</dbReference>
<keyword evidence="1" id="KW-0472">Membrane</keyword>
<dbReference type="PANTHER" id="PTHR46663">
    <property type="entry name" value="DIGUANYLATE CYCLASE DGCT-RELATED"/>
    <property type="match status" value="1"/>
</dbReference>
<dbReference type="Pfam" id="PF00990">
    <property type="entry name" value="GGDEF"/>
    <property type="match status" value="1"/>
</dbReference>
<comment type="caution">
    <text evidence="3">The sequence shown here is derived from an EMBL/GenBank/DDBJ whole genome shotgun (WGS) entry which is preliminary data.</text>
</comment>
<evidence type="ECO:0000313" key="3">
    <source>
        <dbReference type="EMBL" id="MBK6974901.1"/>
    </source>
</evidence>
<dbReference type="AlphaFoldDB" id="A0A9D7E721"/>
<dbReference type="FunFam" id="3.30.70.270:FF:000001">
    <property type="entry name" value="Diguanylate cyclase domain protein"/>
    <property type="match status" value="1"/>
</dbReference>